<keyword evidence="3" id="KW-1185">Reference proteome</keyword>
<feature type="region of interest" description="Disordered" evidence="1">
    <location>
        <begin position="50"/>
        <end position="75"/>
    </location>
</feature>
<organism evidence="2 3">
    <name type="scientific">Riccia sorocarpa</name>
    <dbReference type="NCBI Taxonomy" id="122646"/>
    <lineage>
        <taxon>Eukaryota</taxon>
        <taxon>Viridiplantae</taxon>
        <taxon>Streptophyta</taxon>
        <taxon>Embryophyta</taxon>
        <taxon>Marchantiophyta</taxon>
        <taxon>Marchantiopsida</taxon>
        <taxon>Marchantiidae</taxon>
        <taxon>Marchantiales</taxon>
        <taxon>Ricciaceae</taxon>
        <taxon>Riccia</taxon>
    </lineage>
</organism>
<reference evidence="2 3" key="1">
    <citation type="submission" date="2024-09" db="EMBL/GenBank/DDBJ databases">
        <title>Chromosome-scale assembly of Riccia sorocarpa.</title>
        <authorList>
            <person name="Paukszto L."/>
        </authorList>
    </citation>
    <scope>NUCLEOTIDE SEQUENCE [LARGE SCALE GENOMIC DNA]</scope>
    <source>
        <strain evidence="2">LP-2024</strain>
        <tissue evidence="2">Aerial parts of the thallus</tissue>
    </source>
</reference>
<protein>
    <submittedName>
        <fullName evidence="2">Uncharacterized protein</fullName>
    </submittedName>
</protein>
<dbReference type="Proteomes" id="UP001633002">
    <property type="component" value="Unassembled WGS sequence"/>
</dbReference>
<feature type="region of interest" description="Disordered" evidence="1">
    <location>
        <begin position="144"/>
        <end position="202"/>
    </location>
</feature>
<feature type="compositionally biased region" description="Polar residues" evidence="1">
    <location>
        <begin position="50"/>
        <end position="61"/>
    </location>
</feature>
<feature type="compositionally biased region" description="Basic and acidic residues" evidence="1">
    <location>
        <begin position="11"/>
        <end position="27"/>
    </location>
</feature>
<name>A0ABD3GZ54_9MARC</name>
<accession>A0ABD3GZ54</accession>
<dbReference type="AlphaFoldDB" id="A0ABD3GZ54"/>
<proteinExistence type="predicted"/>
<comment type="caution">
    <text evidence="2">The sequence shown here is derived from an EMBL/GenBank/DDBJ whole genome shotgun (WGS) entry which is preliminary data.</text>
</comment>
<dbReference type="EMBL" id="JBJQOH010000006">
    <property type="protein sequence ID" value="KAL3683667.1"/>
    <property type="molecule type" value="Genomic_DNA"/>
</dbReference>
<evidence type="ECO:0000313" key="3">
    <source>
        <dbReference type="Proteomes" id="UP001633002"/>
    </source>
</evidence>
<feature type="region of interest" description="Disordered" evidence="1">
    <location>
        <begin position="1"/>
        <end position="34"/>
    </location>
</feature>
<sequence>MADADDSVTSRAEDGGPKKESSEDARHSGANSLRTTGSLAFNLEKYLLESSPQTNVGNRTNGIGAETPASRSSSVVKRGILRSPISKGIKLNLFGPEGESGMSGERFRAQTESIFIIEEPRRDHLSASHQREEVCEKGIALANRLDMSDEGQSSRDPAAPEGSNSGGRVQADANLEEVSDRFNWGSEESPKTGGVLRSLLDF</sequence>
<evidence type="ECO:0000313" key="2">
    <source>
        <dbReference type="EMBL" id="KAL3683667.1"/>
    </source>
</evidence>
<gene>
    <name evidence="2" type="ORF">R1sor_001689</name>
</gene>
<evidence type="ECO:0000256" key="1">
    <source>
        <dbReference type="SAM" id="MobiDB-lite"/>
    </source>
</evidence>